<feature type="compositionally biased region" description="Basic and acidic residues" evidence="1">
    <location>
        <begin position="391"/>
        <end position="400"/>
    </location>
</feature>
<reference evidence="2" key="1">
    <citation type="journal article" date="2021" name="Proc. Natl. Acad. Sci. U.S.A.">
        <title>A Catalog of Tens of Thousands of Viruses from Human Metagenomes Reveals Hidden Associations with Chronic Diseases.</title>
        <authorList>
            <person name="Tisza M.J."/>
            <person name="Buck C.B."/>
        </authorList>
    </citation>
    <scope>NUCLEOTIDE SEQUENCE</scope>
    <source>
        <strain evidence="2">CtoNj20</strain>
    </source>
</reference>
<feature type="region of interest" description="Disordered" evidence="1">
    <location>
        <begin position="368"/>
        <end position="401"/>
    </location>
</feature>
<organism evidence="2">
    <name type="scientific">Siphoviridae sp. ctoNj20</name>
    <dbReference type="NCBI Taxonomy" id="2826085"/>
    <lineage>
        <taxon>Viruses</taxon>
        <taxon>Duplodnaviria</taxon>
        <taxon>Heunggongvirae</taxon>
        <taxon>Uroviricota</taxon>
        <taxon>Caudoviricetes</taxon>
    </lineage>
</organism>
<evidence type="ECO:0000313" key="2">
    <source>
        <dbReference type="EMBL" id="DAD55420.1"/>
    </source>
</evidence>
<feature type="compositionally biased region" description="Low complexity" evidence="1">
    <location>
        <begin position="368"/>
        <end position="377"/>
    </location>
</feature>
<dbReference type="EMBL" id="BK014724">
    <property type="protein sequence ID" value="DAD55420.1"/>
    <property type="molecule type" value="Genomic_DNA"/>
</dbReference>
<accession>A0A8D9UHD9</accession>
<proteinExistence type="predicted"/>
<evidence type="ECO:0008006" key="3">
    <source>
        <dbReference type="Google" id="ProtNLM"/>
    </source>
</evidence>
<protein>
    <recommendedName>
        <fullName evidence="3">Tail fiber protein</fullName>
    </recommendedName>
</protein>
<sequence>MATQTNNLGLTKPAGSDYVQVNDFNVNSDVLDAAIGKLSELRTQVKTSLVEAINEAMISGGTDSPYINEDNGHWMQWNNTLLKFEDTGVVAQGSMWYNGTAITGTSATASVFPTGITLAHVGDLYLNTNTSLVYWCAKEGNASVATWRYLCSIKGAQGIQGNTGPTGTTFTPAVNSQGIISWSNDGNKPNPPSVSIKGPKGDPGTGLDIRGTYATLAELQAAVQSPQQGWMYNVGTQAPYRVYMYDSSNGWLDQGQLQGPTGSTGKSAYNAAVEGGYQGNEDTFNAQMAGMPTHIADTNNPHSVTKSQLGLGDVDNTSDQDKPISSAQQAALNSKQAKITASGILKGNGTGVVSSATPGEDYVIPSAVPSPSDSAPAMDGVATPGTSKTYSRSDHKHPTDISRQAKITAGGILKGNGDGAVEAATPRVDYAAASTIVTATLLSSGWTGTSAPFVYELAVSGVTASSNQEVLPATTVTADQLAAIQSANIVDGGQETGKIILKAFGDKPTIDLPIRIILRGDM</sequence>
<evidence type="ECO:0000256" key="1">
    <source>
        <dbReference type="SAM" id="MobiDB-lite"/>
    </source>
</evidence>
<feature type="region of interest" description="Disordered" evidence="1">
    <location>
        <begin position="302"/>
        <end position="323"/>
    </location>
</feature>
<name>A0A8D9UHD9_9CAUD</name>
<feature type="region of interest" description="Disordered" evidence="1">
    <location>
        <begin position="180"/>
        <end position="204"/>
    </location>
</feature>